<keyword evidence="2" id="KW-0143">Chaperone</keyword>
<reference evidence="3 4" key="2">
    <citation type="submission" date="2020-08" db="EMBL/GenBank/DDBJ databases">
        <title>Adhaeribacter dokdonensis sp. nov., isolated from the rhizosphere of Elymus tsukushiensis, a plant native to the Dokdo Islands, Republic of Korea.</title>
        <authorList>
            <person name="Ghim S.Y."/>
        </authorList>
    </citation>
    <scope>NUCLEOTIDE SEQUENCE [LARGE SCALE GENOMIC DNA]</scope>
    <source>
        <strain evidence="3 4">KUDC8001</strain>
    </source>
</reference>
<gene>
    <name evidence="3" type="ORF">HUW48_16695</name>
</gene>
<evidence type="ECO:0000256" key="1">
    <source>
        <dbReference type="ARBA" id="ARBA00007177"/>
    </source>
</evidence>
<comment type="similarity">
    <text evidence="1">Belongs to the UreD family.</text>
</comment>
<dbReference type="Proteomes" id="UP000514509">
    <property type="component" value="Chromosome"/>
</dbReference>
<dbReference type="AlphaFoldDB" id="A0A7L7LAY7"/>
<name>A0A7L7LAY7_9BACT</name>
<dbReference type="GO" id="GO:0016151">
    <property type="term" value="F:nickel cation binding"/>
    <property type="evidence" value="ECO:0007669"/>
    <property type="project" value="InterPro"/>
</dbReference>
<sequence>MHYIPHPMVPHENSFFSNCNRIYMADRASLVLGVIITCGRKLSGELFKFTFLHTFTEIFRNDRLIFKDQLLLTPNQNPLQMLGQWEQFTHEGTLLYLPGFTIEYSL</sequence>
<dbReference type="PANTHER" id="PTHR33643:SF1">
    <property type="entry name" value="UREASE ACCESSORY PROTEIN D"/>
    <property type="match status" value="1"/>
</dbReference>
<dbReference type="KEGG" id="add:HUW48_16695"/>
<evidence type="ECO:0000313" key="3">
    <source>
        <dbReference type="EMBL" id="QMU29569.1"/>
    </source>
</evidence>
<dbReference type="Pfam" id="PF01774">
    <property type="entry name" value="UreD"/>
    <property type="match status" value="1"/>
</dbReference>
<protein>
    <submittedName>
        <fullName evidence="3">Urease accessory protein UreD</fullName>
    </submittedName>
</protein>
<dbReference type="PANTHER" id="PTHR33643">
    <property type="entry name" value="UREASE ACCESSORY PROTEIN D"/>
    <property type="match status" value="1"/>
</dbReference>
<accession>A0A7L7LAY7</accession>
<keyword evidence="4" id="KW-1185">Reference proteome</keyword>
<dbReference type="InterPro" id="IPR002669">
    <property type="entry name" value="UreD"/>
</dbReference>
<reference evidence="3 4" key="1">
    <citation type="submission" date="2020-06" db="EMBL/GenBank/DDBJ databases">
        <authorList>
            <person name="Hwang Y.J."/>
        </authorList>
    </citation>
    <scope>NUCLEOTIDE SEQUENCE [LARGE SCALE GENOMIC DNA]</scope>
    <source>
        <strain evidence="3 4">KUDC8001</strain>
    </source>
</reference>
<proteinExistence type="inferred from homology"/>
<evidence type="ECO:0000313" key="4">
    <source>
        <dbReference type="Proteomes" id="UP000514509"/>
    </source>
</evidence>
<dbReference type="EMBL" id="CP055153">
    <property type="protein sequence ID" value="QMU29569.1"/>
    <property type="molecule type" value="Genomic_DNA"/>
</dbReference>
<organism evidence="3 4">
    <name type="scientific">Adhaeribacter radiodurans</name>
    <dbReference type="NCBI Taxonomy" id="2745197"/>
    <lineage>
        <taxon>Bacteria</taxon>
        <taxon>Pseudomonadati</taxon>
        <taxon>Bacteroidota</taxon>
        <taxon>Cytophagia</taxon>
        <taxon>Cytophagales</taxon>
        <taxon>Hymenobacteraceae</taxon>
        <taxon>Adhaeribacter</taxon>
    </lineage>
</organism>
<evidence type="ECO:0000256" key="2">
    <source>
        <dbReference type="ARBA" id="ARBA00023186"/>
    </source>
</evidence>